<dbReference type="Proteomes" id="UP000327294">
    <property type="component" value="Chromosome"/>
</dbReference>
<dbReference type="InterPro" id="IPR047057">
    <property type="entry name" value="MerR_fam"/>
</dbReference>
<organism evidence="5 6">
    <name type="scientific">Streptomyces phaeolivaceus</name>
    <dbReference type="NCBI Taxonomy" id="2653200"/>
    <lineage>
        <taxon>Bacteria</taxon>
        <taxon>Bacillati</taxon>
        <taxon>Actinomycetota</taxon>
        <taxon>Actinomycetes</taxon>
        <taxon>Kitasatosporales</taxon>
        <taxon>Streptomycetaceae</taxon>
        <taxon>Streptomyces</taxon>
    </lineage>
</organism>
<keyword evidence="1" id="KW-0805">Transcription regulation</keyword>
<dbReference type="GO" id="GO:0003700">
    <property type="term" value="F:DNA-binding transcription factor activity"/>
    <property type="evidence" value="ECO:0007669"/>
    <property type="project" value="InterPro"/>
</dbReference>
<dbReference type="PRINTS" id="PR00040">
    <property type="entry name" value="HTHMERR"/>
</dbReference>
<dbReference type="PANTHER" id="PTHR30204">
    <property type="entry name" value="REDOX-CYCLING DRUG-SENSING TRANSCRIPTIONAL ACTIVATOR SOXR"/>
    <property type="match status" value="1"/>
</dbReference>
<evidence type="ECO:0000256" key="3">
    <source>
        <dbReference type="ARBA" id="ARBA00023163"/>
    </source>
</evidence>
<keyword evidence="2" id="KW-0238">DNA-binding</keyword>
<dbReference type="EMBL" id="CP045096">
    <property type="protein sequence ID" value="QFR00390.1"/>
    <property type="molecule type" value="Genomic_DNA"/>
</dbReference>
<evidence type="ECO:0000259" key="4">
    <source>
        <dbReference type="PROSITE" id="PS50937"/>
    </source>
</evidence>
<dbReference type="InterPro" id="IPR000551">
    <property type="entry name" value="MerR-type_HTH_dom"/>
</dbReference>
<feature type="domain" description="HTH merR-type" evidence="4">
    <location>
        <begin position="1"/>
        <end position="68"/>
    </location>
</feature>
<evidence type="ECO:0000256" key="1">
    <source>
        <dbReference type="ARBA" id="ARBA00023015"/>
    </source>
</evidence>
<dbReference type="AlphaFoldDB" id="A0A5P8KCY0"/>
<proteinExistence type="predicted"/>
<dbReference type="InterPro" id="IPR009061">
    <property type="entry name" value="DNA-bd_dom_put_sf"/>
</dbReference>
<dbReference type="RefSeq" id="WP_152171747.1">
    <property type="nucleotide sequence ID" value="NZ_CP045096.1"/>
</dbReference>
<dbReference type="KEGG" id="sphv:F9278_34210"/>
<protein>
    <submittedName>
        <fullName evidence="5">MerR family transcriptional regulator</fullName>
    </submittedName>
</protein>
<dbReference type="Gene3D" id="1.10.1660.10">
    <property type="match status" value="1"/>
</dbReference>
<keyword evidence="3" id="KW-0804">Transcription</keyword>
<dbReference type="SUPFAM" id="SSF46955">
    <property type="entry name" value="Putative DNA-binding domain"/>
    <property type="match status" value="1"/>
</dbReference>
<evidence type="ECO:0000313" key="5">
    <source>
        <dbReference type="EMBL" id="QFR00390.1"/>
    </source>
</evidence>
<evidence type="ECO:0000313" key="6">
    <source>
        <dbReference type="Proteomes" id="UP000327294"/>
    </source>
</evidence>
<dbReference type="PANTHER" id="PTHR30204:SF94">
    <property type="entry name" value="HEAVY METAL-DEPENDENT TRANSCRIPTIONAL REGULATOR HI_0293-RELATED"/>
    <property type="match status" value="1"/>
</dbReference>
<accession>A0A5P8KCY0</accession>
<gene>
    <name evidence="5" type="ORF">F9278_34210</name>
</gene>
<dbReference type="Pfam" id="PF13411">
    <property type="entry name" value="MerR_1"/>
    <property type="match status" value="1"/>
</dbReference>
<evidence type="ECO:0000256" key="2">
    <source>
        <dbReference type="ARBA" id="ARBA00023125"/>
    </source>
</evidence>
<dbReference type="SMART" id="SM00422">
    <property type="entry name" value="HTH_MERR"/>
    <property type="match status" value="1"/>
</dbReference>
<dbReference type="PROSITE" id="PS50937">
    <property type="entry name" value="HTH_MERR_2"/>
    <property type="match status" value="1"/>
</dbReference>
<keyword evidence="6" id="KW-1185">Reference proteome</keyword>
<sequence>MRIGELAERAGTTTRALRYYEARGLLPARRSGNGYRTYDEADLKLLRQIRTLQDFGFDLEETRPFVECLRAGHPEGDSCPASLAVYRRKLDELDALIGELAAVRASVGEQLTRAEHARKRLAAEAEVPGGPEPVCELGVGGGEL</sequence>
<dbReference type="GO" id="GO:0003677">
    <property type="term" value="F:DNA binding"/>
    <property type="evidence" value="ECO:0007669"/>
    <property type="project" value="UniProtKB-KW"/>
</dbReference>
<name>A0A5P8KCY0_9ACTN</name>
<dbReference type="CDD" id="cd01282">
    <property type="entry name" value="HTH_MerR-like_sg3"/>
    <property type="match status" value="1"/>
</dbReference>
<reference evidence="5 6" key="1">
    <citation type="submission" date="2019-10" db="EMBL/GenBank/DDBJ databases">
        <title>Streptomyces sp. strain GY16 isolated from leaves of Broussonetia papyrifera.</title>
        <authorList>
            <person name="Mo P."/>
        </authorList>
    </citation>
    <scope>NUCLEOTIDE SEQUENCE [LARGE SCALE GENOMIC DNA]</scope>
    <source>
        <strain evidence="5 6">GY16</strain>
    </source>
</reference>